<keyword evidence="2" id="KW-1185">Reference proteome</keyword>
<dbReference type="CDD" id="cd02603">
    <property type="entry name" value="HAD_sEH-N_like"/>
    <property type="match status" value="1"/>
</dbReference>
<dbReference type="NCBIfam" id="TIGR01509">
    <property type="entry name" value="HAD-SF-IA-v3"/>
    <property type="match status" value="1"/>
</dbReference>
<dbReference type="InterPro" id="IPR006439">
    <property type="entry name" value="HAD-SF_hydro_IA"/>
</dbReference>
<protein>
    <recommendedName>
        <fullName evidence="3">Epoxide hydrolase</fullName>
    </recommendedName>
</protein>
<evidence type="ECO:0000313" key="2">
    <source>
        <dbReference type="Proteomes" id="UP000696485"/>
    </source>
</evidence>
<dbReference type="PANTHER" id="PTHR47829:SF1">
    <property type="entry name" value="HAD FAMILY PHOSPHATASE"/>
    <property type="match status" value="1"/>
</dbReference>
<dbReference type="SFLD" id="SFLDS00003">
    <property type="entry name" value="Haloacid_Dehalogenase"/>
    <property type="match status" value="1"/>
</dbReference>
<dbReference type="SFLD" id="SFLDG01129">
    <property type="entry name" value="C1.5:_HAD__Beta-PGM__Phosphata"/>
    <property type="match status" value="1"/>
</dbReference>
<dbReference type="Gene3D" id="3.40.50.1000">
    <property type="entry name" value="HAD superfamily/HAD-like"/>
    <property type="match status" value="1"/>
</dbReference>
<dbReference type="PANTHER" id="PTHR47829">
    <property type="entry name" value="HYDROLASE, PUTATIVE (AFU_ORTHOLOGUE AFUA_1G12880)-RELATED"/>
    <property type="match status" value="1"/>
</dbReference>
<dbReference type="Proteomes" id="UP000696485">
    <property type="component" value="Unassembled WGS sequence"/>
</dbReference>
<dbReference type="SUPFAM" id="SSF56784">
    <property type="entry name" value="HAD-like"/>
    <property type="match status" value="1"/>
</dbReference>
<accession>A0A9P5SMC7</accession>
<sequence length="280" mass="30272">MASPLQRSFKAVFFDIGGVVVGSPFQGIADYEKKHNLPVNYINVAITAAGSKGPFQQLERGEIDLWSFYDAFSKQLSDPSNVDAYAQYAQLRGKNFEKSTFKAPAIDGRALFIQMMGKASLADPVVVKAIASLRQAGYTVAALTNNFNYPTNERGRQEQELILSTTAQSLGAIGPSTTNIKGHSGNGVLVMGQDQLKTLFDHFIESAILGLRKPDPAIYKKACELVGVQPSEVVFLDDIGLNLKSAQGVGMTTIRVELGRSEKAIEELGRVLGVQLASKL</sequence>
<proteinExistence type="predicted"/>
<reference evidence="1" key="1">
    <citation type="journal article" date="2020" name="Fungal Divers.">
        <title>Resolving the Mortierellaceae phylogeny through synthesis of multi-gene phylogenetics and phylogenomics.</title>
        <authorList>
            <person name="Vandepol N."/>
            <person name="Liber J."/>
            <person name="Desiro A."/>
            <person name="Na H."/>
            <person name="Kennedy M."/>
            <person name="Barry K."/>
            <person name="Grigoriev I.V."/>
            <person name="Miller A.N."/>
            <person name="O'Donnell K."/>
            <person name="Stajich J.E."/>
            <person name="Bonito G."/>
        </authorList>
    </citation>
    <scope>NUCLEOTIDE SEQUENCE</scope>
    <source>
        <strain evidence="1">NVP1</strain>
    </source>
</reference>
<dbReference type="Pfam" id="PF00702">
    <property type="entry name" value="Hydrolase"/>
    <property type="match status" value="1"/>
</dbReference>
<dbReference type="InterPro" id="IPR036412">
    <property type="entry name" value="HAD-like_sf"/>
</dbReference>
<dbReference type="Gene3D" id="1.10.150.240">
    <property type="entry name" value="Putative phosphatase, domain 2"/>
    <property type="match status" value="1"/>
</dbReference>
<dbReference type="InterPro" id="IPR023214">
    <property type="entry name" value="HAD_sf"/>
</dbReference>
<dbReference type="GO" id="GO:0016791">
    <property type="term" value="F:phosphatase activity"/>
    <property type="evidence" value="ECO:0007669"/>
    <property type="project" value="UniProtKB-ARBA"/>
</dbReference>
<name>A0A9P5SMC7_9FUNG</name>
<dbReference type="InterPro" id="IPR052898">
    <property type="entry name" value="ACAD10-like"/>
</dbReference>
<dbReference type="EMBL" id="JAAAUY010000196">
    <property type="protein sequence ID" value="KAF9333563.1"/>
    <property type="molecule type" value="Genomic_DNA"/>
</dbReference>
<gene>
    <name evidence="1" type="ORF">BG006_003449</name>
</gene>
<evidence type="ECO:0000313" key="1">
    <source>
        <dbReference type="EMBL" id="KAF9333563.1"/>
    </source>
</evidence>
<organism evidence="1 2">
    <name type="scientific">Podila minutissima</name>
    <dbReference type="NCBI Taxonomy" id="64525"/>
    <lineage>
        <taxon>Eukaryota</taxon>
        <taxon>Fungi</taxon>
        <taxon>Fungi incertae sedis</taxon>
        <taxon>Mucoromycota</taxon>
        <taxon>Mortierellomycotina</taxon>
        <taxon>Mortierellomycetes</taxon>
        <taxon>Mortierellales</taxon>
        <taxon>Mortierellaceae</taxon>
        <taxon>Podila</taxon>
    </lineage>
</organism>
<comment type="caution">
    <text evidence="1">The sequence shown here is derived from an EMBL/GenBank/DDBJ whole genome shotgun (WGS) entry which is preliminary data.</text>
</comment>
<dbReference type="AlphaFoldDB" id="A0A9P5SMC7"/>
<dbReference type="InterPro" id="IPR023198">
    <property type="entry name" value="PGP-like_dom2"/>
</dbReference>
<evidence type="ECO:0008006" key="3">
    <source>
        <dbReference type="Google" id="ProtNLM"/>
    </source>
</evidence>